<name>A0A4X1SV68_PIG</name>
<sequence>MVWLRALFPQTLLAPLVNCDKIERQTTGYPSRVGENAQCRFKEKVLRDGLLQQFPSAELKFKSSRNNCSSNDRGGEHSPVKKYI</sequence>
<feature type="signal peptide" evidence="2">
    <location>
        <begin position="1"/>
        <end position="19"/>
    </location>
</feature>
<keyword evidence="2" id="KW-0732">Signal</keyword>
<evidence type="ECO:0008006" key="5">
    <source>
        <dbReference type="Google" id="ProtNLM"/>
    </source>
</evidence>
<reference evidence="3 4" key="1">
    <citation type="submission" date="2017-08" db="EMBL/GenBank/DDBJ databases">
        <title>USMARCv1.0.</title>
        <authorList>
            <person name="Hannum G.I."/>
            <person name="Koren S."/>
            <person name="Schroeder S.G."/>
            <person name="Chin S.C."/>
            <person name="Nonneman D.J."/>
            <person name="Becker S.A."/>
            <person name="Rosen B.D."/>
            <person name="Bickhart D.M."/>
            <person name="Putnam N.H."/>
            <person name="Green R.E."/>
            <person name="Tuggle C.K."/>
            <person name="Liu H."/>
            <person name="Rohrer G.A."/>
            <person name="Warr A."/>
            <person name="Hall R."/>
            <person name="Kim K."/>
            <person name="Hume D.A."/>
            <person name="Talbot R."/>
            <person name="Chow W."/>
            <person name="Howe K."/>
            <person name="Schwartz A.S."/>
            <person name="Watson M."/>
            <person name="Archibald A.L."/>
            <person name="Phillippy A.M."/>
            <person name="Smith T.P.L."/>
        </authorList>
    </citation>
    <scope>NUCLEOTIDE SEQUENCE [LARGE SCALE GENOMIC DNA]</scope>
</reference>
<organism evidence="3 4">
    <name type="scientific">Sus scrofa</name>
    <name type="common">Pig</name>
    <dbReference type="NCBI Taxonomy" id="9823"/>
    <lineage>
        <taxon>Eukaryota</taxon>
        <taxon>Metazoa</taxon>
        <taxon>Chordata</taxon>
        <taxon>Craniata</taxon>
        <taxon>Vertebrata</taxon>
        <taxon>Euteleostomi</taxon>
        <taxon>Mammalia</taxon>
        <taxon>Eutheria</taxon>
        <taxon>Laurasiatheria</taxon>
        <taxon>Artiodactyla</taxon>
        <taxon>Suina</taxon>
        <taxon>Suidae</taxon>
        <taxon>Sus</taxon>
    </lineage>
</organism>
<reference evidence="3" key="2">
    <citation type="submission" date="2025-08" db="UniProtKB">
        <authorList>
            <consortium name="Ensembl"/>
        </authorList>
    </citation>
    <scope>IDENTIFICATION</scope>
</reference>
<proteinExistence type="predicted"/>
<dbReference type="Proteomes" id="UP000314985">
    <property type="component" value="Chromosome 4"/>
</dbReference>
<evidence type="ECO:0000256" key="2">
    <source>
        <dbReference type="SAM" id="SignalP"/>
    </source>
</evidence>
<protein>
    <recommendedName>
        <fullName evidence="5">Secreted protein</fullName>
    </recommendedName>
</protein>
<feature type="chain" id="PRO_5021337812" description="Secreted protein" evidence="2">
    <location>
        <begin position="20"/>
        <end position="84"/>
    </location>
</feature>
<evidence type="ECO:0000256" key="1">
    <source>
        <dbReference type="SAM" id="MobiDB-lite"/>
    </source>
</evidence>
<evidence type="ECO:0000313" key="3">
    <source>
        <dbReference type="Ensembl" id="ENSSSCP00070006245.1"/>
    </source>
</evidence>
<evidence type="ECO:0000313" key="4">
    <source>
        <dbReference type="Proteomes" id="UP000314985"/>
    </source>
</evidence>
<feature type="region of interest" description="Disordered" evidence="1">
    <location>
        <begin position="63"/>
        <end position="84"/>
    </location>
</feature>
<dbReference type="Ensembl" id="ENSSSCT00070007605.1">
    <property type="protein sequence ID" value="ENSSSCP00070006245.1"/>
    <property type="gene ID" value="ENSSSCG00070004048.1"/>
</dbReference>
<feature type="compositionally biased region" description="Basic and acidic residues" evidence="1">
    <location>
        <begin position="73"/>
        <end position="84"/>
    </location>
</feature>
<accession>A0A4X1SV68</accession>
<dbReference type="AlphaFoldDB" id="A0A4X1SV68"/>